<gene>
    <name evidence="1" type="ORF">K504DRAFT_450071</name>
</gene>
<dbReference type="AlphaFoldDB" id="A0A6G1KLE3"/>
<accession>A0A6G1KLE3</accession>
<organism evidence="1 2">
    <name type="scientific">Pleomassaria siparia CBS 279.74</name>
    <dbReference type="NCBI Taxonomy" id="1314801"/>
    <lineage>
        <taxon>Eukaryota</taxon>
        <taxon>Fungi</taxon>
        <taxon>Dikarya</taxon>
        <taxon>Ascomycota</taxon>
        <taxon>Pezizomycotina</taxon>
        <taxon>Dothideomycetes</taxon>
        <taxon>Pleosporomycetidae</taxon>
        <taxon>Pleosporales</taxon>
        <taxon>Pleomassariaceae</taxon>
        <taxon>Pleomassaria</taxon>
    </lineage>
</organism>
<evidence type="ECO:0000313" key="1">
    <source>
        <dbReference type="EMBL" id="KAF2713365.1"/>
    </source>
</evidence>
<reference evidence="1" key="1">
    <citation type="journal article" date="2020" name="Stud. Mycol.">
        <title>101 Dothideomycetes genomes: a test case for predicting lifestyles and emergence of pathogens.</title>
        <authorList>
            <person name="Haridas S."/>
            <person name="Albert R."/>
            <person name="Binder M."/>
            <person name="Bloem J."/>
            <person name="Labutti K."/>
            <person name="Salamov A."/>
            <person name="Andreopoulos B."/>
            <person name="Baker S."/>
            <person name="Barry K."/>
            <person name="Bills G."/>
            <person name="Bluhm B."/>
            <person name="Cannon C."/>
            <person name="Castanera R."/>
            <person name="Culley D."/>
            <person name="Daum C."/>
            <person name="Ezra D."/>
            <person name="Gonzalez J."/>
            <person name="Henrissat B."/>
            <person name="Kuo A."/>
            <person name="Liang C."/>
            <person name="Lipzen A."/>
            <person name="Lutzoni F."/>
            <person name="Magnuson J."/>
            <person name="Mondo S."/>
            <person name="Nolan M."/>
            <person name="Ohm R."/>
            <person name="Pangilinan J."/>
            <person name="Park H.-J."/>
            <person name="Ramirez L."/>
            <person name="Alfaro M."/>
            <person name="Sun H."/>
            <person name="Tritt A."/>
            <person name="Yoshinaga Y."/>
            <person name="Zwiers L.-H."/>
            <person name="Turgeon B."/>
            <person name="Goodwin S."/>
            <person name="Spatafora J."/>
            <person name="Crous P."/>
            <person name="Grigoriev I."/>
        </authorList>
    </citation>
    <scope>NUCLEOTIDE SEQUENCE</scope>
    <source>
        <strain evidence="1">CBS 279.74</strain>
    </source>
</reference>
<dbReference type="EMBL" id="MU005765">
    <property type="protein sequence ID" value="KAF2713365.1"/>
    <property type="molecule type" value="Genomic_DNA"/>
</dbReference>
<name>A0A6G1KLE3_9PLEO</name>
<protein>
    <submittedName>
        <fullName evidence="1">Uncharacterized protein</fullName>
    </submittedName>
</protein>
<keyword evidence="2" id="KW-1185">Reference proteome</keyword>
<dbReference type="Proteomes" id="UP000799428">
    <property type="component" value="Unassembled WGS sequence"/>
</dbReference>
<sequence>MVLNMYSTKYIHSSRELPGYFRPLIQCGGQFMDTSYQKWQLNMNNVDSSALFFRRRSAETKFMVTNNVRKAIPAARFGERGYKLGSGCDVFPVLRCGSEVGDAYSCQSTGIQNGACMWMWVSSYSGRGENELEPSLSHMMGFSRIACFRKKAGMVDVGSIDGPSMGRIVAARGDSKL</sequence>
<evidence type="ECO:0000313" key="2">
    <source>
        <dbReference type="Proteomes" id="UP000799428"/>
    </source>
</evidence>
<proteinExistence type="predicted"/>